<dbReference type="InterPro" id="IPR032710">
    <property type="entry name" value="NTF2-like_dom_sf"/>
</dbReference>
<keyword evidence="2" id="KW-1185">Reference proteome</keyword>
<dbReference type="RefSeq" id="WP_346097428.1">
    <property type="nucleotide sequence ID" value="NZ_BAAABY010000034.1"/>
</dbReference>
<sequence>MGEFVVPEAGGYVPTERELREVEEWFARYDALSVGVDVEAMADMAVFPLNLVSDSSDGNGWTGQWGRAEFVRTMREVMGGDEEVSFDSVRTPHFLSAGIVVVFTDAVFTVGGRSQSVRYADVLVRRDGGWAFQTMIQGGWGDLLRR</sequence>
<reference evidence="1 2" key="1">
    <citation type="journal article" date="2019" name="Int. J. Syst. Evol. Microbiol.">
        <title>The Global Catalogue of Microorganisms (GCM) 10K type strain sequencing project: providing services to taxonomists for standard genome sequencing and annotation.</title>
        <authorList>
            <consortium name="The Broad Institute Genomics Platform"/>
            <consortium name="The Broad Institute Genome Sequencing Center for Infectious Disease"/>
            <person name="Wu L."/>
            <person name="Ma J."/>
        </authorList>
    </citation>
    <scope>NUCLEOTIDE SEQUENCE [LARGE SCALE GENOMIC DNA]</scope>
    <source>
        <strain evidence="1 2">JCM 4805</strain>
    </source>
</reference>
<evidence type="ECO:0000313" key="1">
    <source>
        <dbReference type="EMBL" id="GAA0479270.1"/>
    </source>
</evidence>
<gene>
    <name evidence="1" type="ORF">GCM10010361_49910</name>
</gene>
<organism evidence="1 2">
    <name type="scientific">Streptomyces olivaceiscleroticus</name>
    <dbReference type="NCBI Taxonomy" id="68245"/>
    <lineage>
        <taxon>Bacteria</taxon>
        <taxon>Bacillati</taxon>
        <taxon>Actinomycetota</taxon>
        <taxon>Actinomycetes</taxon>
        <taxon>Kitasatosporales</taxon>
        <taxon>Streptomycetaceae</taxon>
        <taxon>Streptomyces</taxon>
    </lineage>
</organism>
<name>A0ABN1AL81_9ACTN</name>
<dbReference type="Proteomes" id="UP001500909">
    <property type="component" value="Unassembled WGS sequence"/>
</dbReference>
<protein>
    <recommendedName>
        <fullName evidence="3">SnoaL-like domain-containing protein</fullName>
    </recommendedName>
</protein>
<evidence type="ECO:0000313" key="2">
    <source>
        <dbReference type="Proteomes" id="UP001500909"/>
    </source>
</evidence>
<dbReference type="EMBL" id="BAAABY010000034">
    <property type="protein sequence ID" value="GAA0479270.1"/>
    <property type="molecule type" value="Genomic_DNA"/>
</dbReference>
<evidence type="ECO:0008006" key="3">
    <source>
        <dbReference type="Google" id="ProtNLM"/>
    </source>
</evidence>
<accession>A0ABN1AL81</accession>
<proteinExistence type="predicted"/>
<dbReference type="SUPFAM" id="SSF54427">
    <property type="entry name" value="NTF2-like"/>
    <property type="match status" value="1"/>
</dbReference>
<comment type="caution">
    <text evidence="1">The sequence shown here is derived from an EMBL/GenBank/DDBJ whole genome shotgun (WGS) entry which is preliminary data.</text>
</comment>